<dbReference type="InterPro" id="IPR058922">
    <property type="entry name" value="WHD_DRP"/>
</dbReference>
<evidence type="ECO:0000256" key="1">
    <source>
        <dbReference type="ARBA" id="ARBA00004496"/>
    </source>
</evidence>
<dbReference type="SUPFAM" id="SSF52540">
    <property type="entry name" value="P-loop containing nucleoside triphosphate hydrolases"/>
    <property type="match status" value="1"/>
</dbReference>
<evidence type="ECO:0000259" key="9">
    <source>
        <dbReference type="Pfam" id="PF00931"/>
    </source>
</evidence>
<feature type="domain" description="NB-ARC" evidence="9">
    <location>
        <begin position="63"/>
        <end position="233"/>
    </location>
</feature>
<dbReference type="AlphaFoldDB" id="A0ABD2ZKN0"/>
<dbReference type="Gene3D" id="1.10.8.430">
    <property type="entry name" value="Helical domain of apoptotic protease-activating factors"/>
    <property type="match status" value="1"/>
</dbReference>
<dbReference type="InterPro" id="IPR042197">
    <property type="entry name" value="Apaf_helical"/>
</dbReference>
<dbReference type="InterPro" id="IPR002182">
    <property type="entry name" value="NB-ARC"/>
</dbReference>
<reference evidence="11 12" key="1">
    <citation type="submission" date="2024-11" db="EMBL/GenBank/DDBJ databases">
        <title>A near-complete genome assembly of Cinchona calisaya.</title>
        <authorList>
            <person name="Lian D.C."/>
            <person name="Zhao X.W."/>
            <person name="Wei L."/>
        </authorList>
    </citation>
    <scope>NUCLEOTIDE SEQUENCE [LARGE SCALE GENOMIC DNA]</scope>
    <source>
        <tissue evidence="11">Nenye</tissue>
    </source>
</reference>
<organism evidence="11 12">
    <name type="scientific">Cinchona calisaya</name>
    <dbReference type="NCBI Taxonomy" id="153742"/>
    <lineage>
        <taxon>Eukaryota</taxon>
        <taxon>Viridiplantae</taxon>
        <taxon>Streptophyta</taxon>
        <taxon>Embryophyta</taxon>
        <taxon>Tracheophyta</taxon>
        <taxon>Spermatophyta</taxon>
        <taxon>Magnoliopsida</taxon>
        <taxon>eudicotyledons</taxon>
        <taxon>Gunneridae</taxon>
        <taxon>Pentapetalae</taxon>
        <taxon>asterids</taxon>
        <taxon>lamiids</taxon>
        <taxon>Gentianales</taxon>
        <taxon>Rubiaceae</taxon>
        <taxon>Cinchonoideae</taxon>
        <taxon>Cinchoneae</taxon>
        <taxon>Cinchona</taxon>
    </lineage>
</organism>
<dbReference type="Pfam" id="PF23559">
    <property type="entry name" value="WHD_DRP"/>
    <property type="match status" value="1"/>
</dbReference>
<protein>
    <submittedName>
        <fullName evidence="11">Uncharacterized protein</fullName>
    </submittedName>
</protein>
<keyword evidence="12" id="KW-1185">Reference proteome</keyword>
<comment type="caution">
    <text evidence="11">The sequence shown here is derived from an EMBL/GenBank/DDBJ whole genome shotgun (WGS) entry which is preliminary data.</text>
</comment>
<evidence type="ECO:0000313" key="12">
    <source>
        <dbReference type="Proteomes" id="UP001630127"/>
    </source>
</evidence>
<comment type="subcellular location">
    <subcellularLocation>
        <location evidence="1">Cytoplasm</location>
    </subcellularLocation>
</comment>
<evidence type="ECO:0000313" key="11">
    <source>
        <dbReference type="EMBL" id="KAL3518687.1"/>
    </source>
</evidence>
<keyword evidence="7" id="KW-0611">Plant defense</keyword>
<gene>
    <name evidence="11" type="ORF">ACH5RR_021276</name>
</gene>
<evidence type="ECO:0000256" key="4">
    <source>
        <dbReference type="ARBA" id="ARBA00022614"/>
    </source>
</evidence>
<dbReference type="InterPro" id="IPR044974">
    <property type="entry name" value="Disease_R_plants"/>
</dbReference>
<keyword evidence="5" id="KW-0677">Repeat</keyword>
<feature type="domain" description="Disease resistance protein winged helix" evidence="10">
    <location>
        <begin position="316"/>
        <end position="385"/>
    </location>
</feature>
<comment type="similarity">
    <text evidence="2">Belongs to the disease resistance NB-LRR family.</text>
</comment>
<dbReference type="Gene3D" id="1.10.10.10">
    <property type="entry name" value="Winged helix-like DNA-binding domain superfamily/Winged helix DNA-binding domain"/>
    <property type="match status" value="1"/>
</dbReference>
<dbReference type="FunFam" id="1.10.10.10:FF:000322">
    <property type="entry name" value="Probable disease resistance protein At1g63360"/>
    <property type="match status" value="1"/>
</dbReference>
<dbReference type="GO" id="GO:0051607">
    <property type="term" value="P:defense response to virus"/>
    <property type="evidence" value="ECO:0007669"/>
    <property type="project" value="UniProtKB-ARBA"/>
</dbReference>
<dbReference type="PRINTS" id="PR00364">
    <property type="entry name" value="DISEASERSIST"/>
</dbReference>
<accession>A0ABD2ZKN0</accession>
<evidence type="ECO:0000256" key="5">
    <source>
        <dbReference type="ARBA" id="ARBA00022737"/>
    </source>
</evidence>
<keyword evidence="3" id="KW-0963">Cytoplasm</keyword>
<evidence type="ECO:0000256" key="7">
    <source>
        <dbReference type="ARBA" id="ARBA00022821"/>
    </source>
</evidence>
<dbReference type="PANTHER" id="PTHR23155">
    <property type="entry name" value="DISEASE RESISTANCE PROTEIN RP"/>
    <property type="match status" value="1"/>
</dbReference>
<dbReference type="Proteomes" id="UP001630127">
    <property type="component" value="Unassembled WGS sequence"/>
</dbReference>
<dbReference type="InterPro" id="IPR036388">
    <property type="entry name" value="WH-like_DNA-bd_sf"/>
</dbReference>
<dbReference type="InterPro" id="IPR027417">
    <property type="entry name" value="P-loop_NTPase"/>
</dbReference>
<evidence type="ECO:0000256" key="3">
    <source>
        <dbReference type="ARBA" id="ARBA00022490"/>
    </source>
</evidence>
<dbReference type="GO" id="GO:0005524">
    <property type="term" value="F:ATP binding"/>
    <property type="evidence" value="ECO:0007669"/>
    <property type="project" value="UniProtKB-KW"/>
</dbReference>
<proteinExistence type="inferred from homology"/>
<keyword evidence="4" id="KW-0433">Leucine-rich repeat</keyword>
<keyword evidence="8" id="KW-0067">ATP-binding</keyword>
<sequence>MPYSSLMLFNMVTEEIKLLETEALEIDDNNYVLEAQKAAKTPSHAPSQVTISTINEVVVGLDDEAQTIIDQLTRGSMQLDNVSIVGMPGLGKTTLAKKVYHDPKIMSHFHIRAWCCVSQVYCKKDLLLEILACIVPKNSNEYSKMNENDLAEELYKLLKGSRYAIVLDDVWDIVAWNVLERSFPNDANGSRILLTSRLYEMALLVKPTGKPHPLRQLTDDESWELLQKKLVHKEGYPPALQVLGMQIAKNCNGLPLAVVIIAGILGTLEQEGWEEIAERLSSNIVCGTNQCMSILELSYKHLPSYLKPCLLYFGAFLEDQEIPVWRLTQLWIAEGFVQENELKSIEDTAEDYIMALISRSLVMVAKQRSIGGVKTCYIHDLLHEFCVAKAKEENFLQLVHRYDELFNFDEPPNLHQLCIYSQRKHFVNLRLFYPHIHSLLFSAQGHESYGKIYNFSFVFCLKLLRVLDLGEINLGFLFPSEIAMLVQLRYLSLRGQMKDTHHQ</sequence>
<keyword evidence="6" id="KW-0547">Nucleotide-binding</keyword>
<dbReference type="PANTHER" id="PTHR23155:SF1152">
    <property type="entry name" value="AAA+ ATPASE DOMAIN-CONTAINING PROTEIN"/>
    <property type="match status" value="1"/>
</dbReference>
<name>A0ABD2ZKN0_9GENT</name>
<dbReference type="Pfam" id="PF00931">
    <property type="entry name" value="NB-ARC"/>
    <property type="match status" value="1"/>
</dbReference>
<dbReference type="EMBL" id="JBJUIK010000009">
    <property type="protein sequence ID" value="KAL3518687.1"/>
    <property type="molecule type" value="Genomic_DNA"/>
</dbReference>
<dbReference type="Gene3D" id="3.40.50.300">
    <property type="entry name" value="P-loop containing nucleotide triphosphate hydrolases"/>
    <property type="match status" value="1"/>
</dbReference>
<evidence type="ECO:0000256" key="8">
    <source>
        <dbReference type="ARBA" id="ARBA00022840"/>
    </source>
</evidence>
<evidence type="ECO:0000259" key="10">
    <source>
        <dbReference type="Pfam" id="PF23559"/>
    </source>
</evidence>
<dbReference type="SUPFAM" id="SSF52058">
    <property type="entry name" value="L domain-like"/>
    <property type="match status" value="1"/>
</dbReference>
<dbReference type="FunFam" id="3.40.50.300:FF:001091">
    <property type="entry name" value="Probable disease resistance protein At1g61300"/>
    <property type="match status" value="1"/>
</dbReference>
<evidence type="ECO:0000256" key="6">
    <source>
        <dbReference type="ARBA" id="ARBA00022741"/>
    </source>
</evidence>
<dbReference type="GO" id="GO:0005737">
    <property type="term" value="C:cytoplasm"/>
    <property type="evidence" value="ECO:0007669"/>
    <property type="project" value="UniProtKB-SubCell"/>
</dbReference>
<evidence type="ECO:0000256" key="2">
    <source>
        <dbReference type="ARBA" id="ARBA00008894"/>
    </source>
</evidence>